<proteinExistence type="predicted"/>
<gene>
    <name evidence="2" type="ORF">SAMN02787144_101110</name>
</gene>
<dbReference type="EMBL" id="FPJO01000011">
    <property type="protein sequence ID" value="SFY10687.1"/>
    <property type="molecule type" value="Genomic_DNA"/>
</dbReference>
<evidence type="ECO:0000313" key="2">
    <source>
        <dbReference type="EMBL" id="SFY10687.1"/>
    </source>
</evidence>
<feature type="chain" id="PRO_5013086125" description="Peptidase inhibitor family I36" evidence="1">
    <location>
        <begin position="37"/>
        <end position="146"/>
    </location>
</feature>
<reference evidence="2 3" key="1">
    <citation type="submission" date="2016-11" db="EMBL/GenBank/DDBJ databases">
        <authorList>
            <person name="Jaros S."/>
            <person name="Januszkiewicz K."/>
            <person name="Wedrychowicz H."/>
        </authorList>
    </citation>
    <scope>NUCLEOTIDE SEQUENCE [LARGE SCALE GENOMIC DNA]</scope>
    <source>
        <strain evidence="2 3">OK807</strain>
    </source>
</reference>
<keyword evidence="1" id="KW-0732">Signal</keyword>
<accession>A0A1K2CI33</accession>
<evidence type="ECO:0008006" key="4">
    <source>
        <dbReference type="Google" id="ProtNLM"/>
    </source>
</evidence>
<protein>
    <recommendedName>
        <fullName evidence="4">Peptidase inhibitor family I36</fullName>
    </recommendedName>
</protein>
<evidence type="ECO:0000256" key="1">
    <source>
        <dbReference type="SAM" id="SignalP"/>
    </source>
</evidence>
<dbReference type="Proteomes" id="UP000181909">
    <property type="component" value="Unassembled WGS sequence"/>
</dbReference>
<dbReference type="Pfam" id="PF03995">
    <property type="entry name" value="Inhibitor_I36"/>
    <property type="match status" value="1"/>
</dbReference>
<sequence length="146" mass="15313">MKTSFQRPCGLARAAATAAAAVAIALLPGTATTAKADASHLPPGVIKLQDSEPCPSATLCLYRDYNNRGPAYGVGAGYDVNLYDLPMSGGVNGPSAADEASSWVNNASHLAILIDRDNDQFRPLFPHQSLQEPPATNDSVDFIAWA</sequence>
<evidence type="ECO:0000313" key="3">
    <source>
        <dbReference type="Proteomes" id="UP000181909"/>
    </source>
</evidence>
<feature type="signal peptide" evidence="1">
    <location>
        <begin position="1"/>
        <end position="36"/>
    </location>
</feature>
<dbReference type="AlphaFoldDB" id="A0A1K2CI33"/>
<dbReference type="RefSeq" id="WP_072486505.1">
    <property type="nucleotide sequence ID" value="NZ_CP108276.1"/>
</dbReference>
<name>A0A1K2CI33_STRAR</name>
<dbReference type="OrthoDB" id="4257180at2"/>
<organism evidence="2 3">
    <name type="scientific">Streptomyces atratus</name>
    <dbReference type="NCBI Taxonomy" id="1893"/>
    <lineage>
        <taxon>Bacteria</taxon>
        <taxon>Bacillati</taxon>
        <taxon>Actinomycetota</taxon>
        <taxon>Actinomycetes</taxon>
        <taxon>Kitasatosporales</taxon>
        <taxon>Streptomycetaceae</taxon>
        <taxon>Streptomyces</taxon>
    </lineage>
</organism>